<feature type="transmembrane region" description="Helical" evidence="1">
    <location>
        <begin position="118"/>
        <end position="139"/>
    </location>
</feature>
<dbReference type="Proteomes" id="UP000193404">
    <property type="component" value="Chromosome"/>
</dbReference>
<keyword evidence="1" id="KW-0812">Transmembrane</keyword>
<feature type="transmembrane region" description="Helical" evidence="1">
    <location>
        <begin position="50"/>
        <end position="72"/>
    </location>
</feature>
<dbReference type="RefSeq" id="WP_148691077.1">
    <property type="nucleotide sequence ID" value="NZ_CP020477.1"/>
</dbReference>
<sequence length="170" mass="18984">MNEYTKIIFRIILLIVGVLLIYSGISLAMSSGAEIKYMMMLAKVKPLLPLPFSTMIFAFLFNGLLLTIIGIYPNFTLFLNKTSVYSLILRILAIFSAIVMINPMILEIQFIIDGKVNFMAIATAPGLIFPGGLFVHVFFEHWLGGILGLTLGIKPKIFSALKRVLLKNRL</sequence>
<name>A0A1W6JYJ5_9CREN</name>
<proteinExistence type="predicted"/>
<keyword evidence="1" id="KW-1133">Transmembrane helix</keyword>
<reference evidence="2 3" key="1">
    <citation type="submission" date="2017-03" db="EMBL/GenBank/DDBJ databases">
        <title>Sulfur activation and transportation mechanism of thermophilic Archaea Acidianus manzaensis YN-25.</title>
        <authorList>
            <person name="Ma Y."/>
            <person name="Yang Y."/>
            <person name="Xia J."/>
        </authorList>
    </citation>
    <scope>NUCLEOTIDE SEQUENCE [LARGE SCALE GENOMIC DNA]</scope>
    <source>
        <strain evidence="2 3">YN-25</strain>
    </source>
</reference>
<organism evidence="2 3">
    <name type="scientific">Acidianus manzaensis</name>
    <dbReference type="NCBI Taxonomy" id="282676"/>
    <lineage>
        <taxon>Archaea</taxon>
        <taxon>Thermoproteota</taxon>
        <taxon>Thermoprotei</taxon>
        <taxon>Sulfolobales</taxon>
        <taxon>Sulfolobaceae</taxon>
        <taxon>Acidianus</taxon>
    </lineage>
</organism>
<evidence type="ECO:0000313" key="2">
    <source>
        <dbReference type="EMBL" id="ARM75315.1"/>
    </source>
</evidence>
<dbReference type="STRING" id="282676.B6F84_04225"/>
<dbReference type="EMBL" id="CP020477">
    <property type="protein sequence ID" value="ARM75315.1"/>
    <property type="molecule type" value="Genomic_DNA"/>
</dbReference>
<feature type="transmembrane region" description="Helical" evidence="1">
    <location>
        <begin position="84"/>
        <end position="106"/>
    </location>
</feature>
<dbReference type="OrthoDB" id="380764at2157"/>
<dbReference type="AlphaFoldDB" id="A0A1W6JYJ5"/>
<feature type="transmembrane region" description="Helical" evidence="1">
    <location>
        <begin position="7"/>
        <end position="29"/>
    </location>
</feature>
<protein>
    <submittedName>
        <fullName evidence="2">Uncharacterized protein</fullName>
    </submittedName>
</protein>
<keyword evidence="3" id="KW-1185">Reference proteome</keyword>
<dbReference type="KEGG" id="aman:B6F84_04225"/>
<dbReference type="GeneID" id="41590099"/>
<evidence type="ECO:0000313" key="3">
    <source>
        <dbReference type="Proteomes" id="UP000193404"/>
    </source>
</evidence>
<evidence type="ECO:0000256" key="1">
    <source>
        <dbReference type="SAM" id="Phobius"/>
    </source>
</evidence>
<keyword evidence="1" id="KW-0472">Membrane</keyword>
<accession>A0A1W6JYJ5</accession>
<gene>
    <name evidence="2" type="ORF">B6F84_04225</name>
</gene>